<accession>A0A2A5L8P4</accession>
<dbReference type="PIRSF" id="PIRSF037847">
    <property type="entry name" value="NiaR"/>
    <property type="match status" value="1"/>
</dbReference>
<evidence type="ECO:0000313" key="4">
    <source>
        <dbReference type="EMBL" id="NVO87372.1"/>
    </source>
</evidence>
<dbReference type="STRING" id="47715.AWJ15_14010"/>
<reference evidence="4 7" key="2">
    <citation type="submission" date="2020-06" db="EMBL/GenBank/DDBJ databases">
        <title>Lactobacillus rhamnosus QC,genome.</title>
        <authorList>
            <person name="Yi H."/>
            <person name="Jin M."/>
        </authorList>
    </citation>
    <scope>NUCLEOTIDE SEQUENCE [LARGE SCALE GENOMIC DNA]</scope>
    <source>
        <strain evidence="4 7">QC</strain>
    </source>
</reference>
<dbReference type="InterPro" id="IPR004173">
    <property type="entry name" value="3H_domain"/>
</dbReference>
<feature type="binding site" evidence="1">
    <location>
        <position position="141"/>
    </location>
    <ligand>
        <name>Ni(2+)</name>
        <dbReference type="ChEBI" id="CHEBI:49786"/>
    </ligand>
</feature>
<evidence type="ECO:0000313" key="5">
    <source>
        <dbReference type="EMBL" id="ONN75590.1"/>
    </source>
</evidence>
<dbReference type="InterPro" id="IPR036390">
    <property type="entry name" value="WH_DNA-bd_sf"/>
</dbReference>
<evidence type="ECO:0000313" key="6">
    <source>
        <dbReference type="Proteomes" id="UP000189067"/>
    </source>
</evidence>
<evidence type="ECO:0000259" key="3">
    <source>
        <dbReference type="Pfam" id="PF08279"/>
    </source>
</evidence>
<name>A0A0J6XAS7_LACRH</name>
<sequence>MLNSERQAHIKAALSTAAEPLSASSFARRFTVSRQTIVGDIALLRAQGEPIIATPRGYTLSQPAALEFLVPCKHTPAQTEQELQLILDNGGWIEDVLVEHPLYGQLRGQLNIRTVADMKLFLSRVARYHGHLLSELTGGIHLHTISVKQKSDIAKIKMALHQAGILYEQLEEAADQG</sequence>
<keyword evidence="1" id="KW-0479">Metal-binding</keyword>
<dbReference type="InterPro" id="IPR035922">
    <property type="entry name" value="3H_dom_sf"/>
</dbReference>
<protein>
    <submittedName>
        <fullName evidence="4">Transcription repressor NadR</fullName>
    </submittedName>
</protein>
<dbReference type="Proteomes" id="UP000189067">
    <property type="component" value="Unassembled WGS sequence"/>
</dbReference>
<dbReference type="GO" id="GO:0046872">
    <property type="term" value="F:metal ion binding"/>
    <property type="evidence" value="ECO:0007669"/>
    <property type="project" value="UniProtKB-KW"/>
</dbReference>
<dbReference type="SUPFAM" id="SSF46785">
    <property type="entry name" value="Winged helix' DNA-binding domain"/>
    <property type="match status" value="1"/>
</dbReference>
<feature type="binding site" evidence="1">
    <location>
        <position position="74"/>
    </location>
    <ligand>
        <name>Ni(2+)</name>
        <dbReference type="ChEBI" id="CHEBI:49786"/>
    </ligand>
</feature>
<dbReference type="SUPFAM" id="SSF75500">
    <property type="entry name" value="Putative transcriptional regulator TM1602, C-terminal domain"/>
    <property type="match status" value="1"/>
</dbReference>
<dbReference type="RefSeq" id="WP_005685545.1">
    <property type="nucleotide sequence ID" value="NZ_BSWG01000021.1"/>
</dbReference>
<dbReference type="InterPro" id="IPR013196">
    <property type="entry name" value="HTH_11"/>
</dbReference>
<dbReference type="Gene3D" id="3.30.1340.20">
    <property type="entry name" value="3H domain"/>
    <property type="match status" value="1"/>
</dbReference>
<evidence type="ECO:0000259" key="2">
    <source>
        <dbReference type="Pfam" id="PF02829"/>
    </source>
</evidence>
<dbReference type="Proteomes" id="UP000542889">
    <property type="component" value="Unassembled WGS sequence"/>
</dbReference>
<gene>
    <name evidence="5" type="ORF">BWR10_03710</name>
    <name evidence="4" type="ORF">HWN39_02535</name>
</gene>
<proteinExistence type="predicted"/>
<dbReference type="Pfam" id="PF02829">
    <property type="entry name" value="3H"/>
    <property type="match status" value="1"/>
</dbReference>
<feature type="binding site" evidence="1">
    <location>
        <position position="82"/>
    </location>
    <ligand>
        <name>Ni(2+)</name>
        <dbReference type="ChEBI" id="CHEBI:49786"/>
    </ligand>
</feature>
<evidence type="ECO:0000256" key="1">
    <source>
        <dbReference type="PIRSR" id="PIRSR037847-1"/>
    </source>
</evidence>
<evidence type="ECO:0000313" key="7">
    <source>
        <dbReference type="Proteomes" id="UP000542889"/>
    </source>
</evidence>
<dbReference type="AlphaFoldDB" id="A0A0J6XAS7"/>
<feature type="binding site" evidence="1">
    <location>
        <position position="143"/>
    </location>
    <ligand>
        <name>Ni(2+)</name>
        <dbReference type="ChEBI" id="CHEBI:49786"/>
    </ligand>
</feature>
<dbReference type="OrthoDB" id="9792661at2"/>
<dbReference type="EMBL" id="JABXWP010000003">
    <property type="protein sequence ID" value="NVO87372.1"/>
    <property type="molecule type" value="Genomic_DNA"/>
</dbReference>
<dbReference type="PANTHER" id="PTHR40068:SF1">
    <property type="entry name" value="TRANSCRIPTION REPRESSOR NIAR-RELATED"/>
    <property type="match status" value="1"/>
</dbReference>
<dbReference type="InterPro" id="IPR036388">
    <property type="entry name" value="WH-like_DNA-bd_sf"/>
</dbReference>
<dbReference type="eggNOG" id="COG1827">
    <property type="taxonomic scope" value="Bacteria"/>
</dbReference>
<feature type="domain" description="Helix-turn-helix type 11" evidence="3">
    <location>
        <begin position="6"/>
        <end position="58"/>
    </location>
</feature>
<dbReference type="Gene3D" id="1.10.10.10">
    <property type="entry name" value="Winged helix-like DNA-binding domain superfamily/Winged helix DNA-binding domain"/>
    <property type="match status" value="1"/>
</dbReference>
<dbReference type="PANTHER" id="PTHR40068">
    <property type="entry name" value="TRANSCRIPTION REPRESSOR NIAR-RELATED"/>
    <property type="match status" value="1"/>
</dbReference>
<accession>A0A0J6XAS7</accession>
<reference evidence="5 6" key="1">
    <citation type="submission" date="2017-01" db="EMBL/GenBank/DDBJ databases">
        <title>In silico prediction, in vitro antibacterial spectrum and physicochemical properties of a putative bacteriocin produced by Lactobacillus rhamnosus strain L156.4.</title>
        <authorList>
            <person name="Silveira A.M."/>
            <person name="Monteiro A.S."/>
            <person name="Santos V.L."/>
            <person name="Nicoli J.R."/>
            <person name="Azevedo V."/>
            <person name="Soares S.C."/>
            <person name="Castro-Oliveira L."/>
            <person name="Dias-Souza M.V."/>
            <person name="Nardi R.M."/>
        </authorList>
    </citation>
    <scope>NUCLEOTIDE SEQUENCE [LARGE SCALE GENOMIC DNA]</scope>
    <source>
        <strain evidence="5 6">L156.4</strain>
    </source>
</reference>
<comment type="caution">
    <text evidence="4">The sequence shown here is derived from an EMBL/GenBank/DDBJ whole genome shotgun (WGS) entry which is preliminary data.</text>
</comment>
<keyword evidence="1" id="KW-0533">Nickel</keyword>
<dbReference type="Pfam" id="PF08279">
    <property type="entry name" value="HTH_11"/>
    <property type="match status" value="1"/>
</dbReference>
<dbReference type="EMBL" id="MTJY01000019">
    <property type="protein sequence ID" value="ONN75590.1"/>
    <property type="molecule type" value="Genomic_DNA"/>
</dbReference>
<dbReference type="InterPro" id="IPR026043">
    <property type="entry name" value="NadR"/>
</dbReference>
<organism evidence="4 7">
    <name type="scientific">Lacticaseibacillus rhamnosus</name>
    <name type="common">Lactobacillus rhamnosus</name>
    <dbReference type="NCBI Taxonomy" id="47715"/>
    <lineage>
        <taxon>Bacteria</taxon>
        <taxon>Bacillati</taxon>
        <taxon>Bacillota</taxon>
        <taxon>Bacilli</taxon>
        <taxon>Lactobacillales</taxon>
        <taxon>Lactobacillaceae</taxon>
        <taxon>Lacticaseibacillus</taxon>
    </lineage>
</organism>
<feature type="domain" description="3H" evidence="2">
    <location>
        <begin position="72"/>
        <end position="166"/>
    </location>
</feature>